<evidence type="ECO:0000313" key="2">
    <source>
        <dbReference type="Proteomes" id="UP000319824"/>
    </source>
</evidence>
<sequence length="76" mass="8271">MTGDMMSLRAGSDDLNDLVLAMIETGDPKSGSPPVIVHLKRYQRRRSRAAAYQKSEELDGATAVTYQADIAMGVSR</sequence>
<proteinExistence type="predicted"/>
<dbReference type="EMBL" id="VISO01000003">
    <property type="protein sequence ID" value="TVZ65701.1"/>
    <property type="molecule type" value="Genomic_DNA"/>
</dbReference>
<dbReference type="RefSeq" id="WP_022713252.1">
    <property type="nucleotide sequence ID" value="NZ_ATTQ01000002.1"/>
</dbReference>
<name>A0A559STM3_9HYPH</name>
<accession>A0A559STM3</accession>
<evidence type="ECO:0000313" key="1">
    <source>
        <dbReference type="EMBL" id="TVZ65701.1"/>
    </source>
</evidence>
<dbReference type="Proteomes" id="UP000319824">
    <property type="component" value="Unassembled WGS sequence"/>
</dbReference>
<organism evidence="1 2">
    <name type="scientific">Rhizobium mongolense USDA 1844</name>
    <dbReference type="NCBI Taxonomy" id="1079460"/>
    <lineage>
        <taxon>Bacteria</taxon>
        <taxon>Pseudomonadati</taxon>
        <taxon>Pseudomonadota</taxon>
        <taxon>Alphaproteobacteria</taxon>
        <taxon>Hyphomicrobiales</taxon>
        <taxon>Rhizobiaceae</taxon>
        <taxon>Rhizobium/Agrobacterium group</taxon>
        <taxon>Rhizobium</taxon>
    </lineage>
</organism>
<gene>
    <name evidence="1" type="ORF">BCL32_6022</name>
</gene>
<comment type="caution">
    <text evidence="1">The sequence shown here is derived from an EMBL/GenBank/DDBJ whole genome shotgun (WGS) entry which is preliminary data.</text>
</comment>
<protein>
    <submittedName>
        <fullName evidence="1">Uncharacterized protein</fullName>
    </submittedName>
</protein>
<reference evidence="1 2" key="1">
    <citation type="submission" date="2019-06" db="EMBL/GenBank/DDBJ databases">
        <title>Pac Bio to generate improved reference genome sequences for organisms with transposon mutant libraries (support for FEBA project).</title>
        <authorList>
            <person name="Blow M."/>
        </authorList>
    </citation>
    <scope>NUCLEOTIDE SEQUENCE [LARGE SCALE GENOMIC DNA]</scope>
    <source>
        <strain evidence="1 2">USDA 1844</strain>
    </source>
</reference>
<dbReference type="AlphaFoldDB" id="A0A559STM3"/>